<feature type="region of interest" description="Disordered" evidence="1">
    <location>
        <begin position="96"/>
        <end position="130"/>
    </location>
</feature>
<dbReference type="EMBL" id="CAKOGL010000010">
    <property type="protein sequence ID" value="CAH2091091.1"/>
    <property type="molecule type" value="Genomic_DNA"/>
</dbReference>
<gene>
    <name evidence="2" type="ORF">EEDITHA_LOCUS6982</name>
</gene>
<keyword evidence="3" id="KW-1185">Reference proteome</keyword>
<dbReference type="AlphaFoldDB" id="A0AAU9TW66"/>
<reference evidence="2" key="1">
    <citation type="submission" date="2022-03" db="EMBL/GenBank/DDBJ databases">
        <authorList>
            <person name="Tunstrom K."/>
        </authorList>
    </citation>
    <scope>NUCLEOTIDE SEQUENCE</scope>
</reference>
<feature type="region of interest" description="Disordered" evidence="1">
    <location>
        <begin position="148"/>
        <end position="175"/>
    </location>
</feature>
<name>A0AAU9TW66_EUPED</name>
<evidence type="ECO:0000313" key="3">
    <source>
        <dbReference type="Proteomes" id="UP001153954"/>
    </source>
</evidence>
<comment type="caution">
    <text evidence="2">The sequence shown here is derived from an EMBL/GenBank/DDBJ whole genome shotgun (WGS) entry which is preliminary data.</text>
</comment>
<protein>
    <submittedName>
        <fullName evidence="2">Uncharacterized protein</fullName>
    </submittedName>
</protein>
<proteinExistence type="predicted"/>
<feature type="region of interest" description="Disordered" evidence="1">
    <location>
        <begin position="1"/>
        <end position="26"/>
    </location>
</feature>
<sequence length="263" mass="29949">MLSVQVPGCAGMERLGAPGGPRLRHDHRHHHSTLEWEKQQRLQAMVGRLQEMVEQETRARSAAAAERLGLPPSIQLPDGEYGQDAHLQLRVPYQVPSRADEKQFSTSTEQVRERRSGVGGHGRRSAWPPGPGRLRRWRWRRRWQRWGQRQERRPTAKGDTMVGAHGRAATPHVPTRQRAAALRDGAAPRRAFPAARRVTSSRLRTSLSYHAYIPLSGRSDSSECTRVPEYYRLGNLFIWDSRPPGRAAERVRVLCDMCDRVVL</sequence>
<evidence type="ECO:0000313" key="2">
    <source>
        <dbReference type="EMBL" id="CAH2091091.1"/>
    </source>
</evidence>
<evidence type="ECO:0000256" key="1">
    <source>
        <dbReference type="SAM" id="MobiDB-lite"/>
    </source>
</evidence>
<accession>A0AAU9TW66</accession>
<dbReference type="Proteomes" id="UP001153954">
    <property type="component" value="Unassembled WGS sequence"/>
</dbReference>
<organism evidence="2 3">
    <name type="scientific">Euphydryas editha</name>
    <name type="common">Edith's checkerspot</name>
    <dbReference type="NCBI Taxonomy" id="104508"/>
    <lineage>
        <taxon>Eukaryota</taxon>
        <taxon>Metazoa</taxon>
        <taxon>Ecdysozoa</taxon>
        <taxon>Arthropoda</taxon>
        <taxon>Hexapoda</taxon>
        <taxon>Insecta</taxon>
        <taxon>Pterygota</taxon>
        <taxon>Neoptera</taxon>
        <taxon>Endopterygota</taxon>
        <taxon>Lepidoptera</taxon>
        <taxon>Glossata</taxon>
        <taxon>Ditrysia</taxon>
        <taxon>Papilionoidea</taxon>
        <taxon>Nymphalidae</taxon>
        <taxon>Nymphalinae</taxon>
        <taxon>Euphydryas</taxon>
    </lineage>
</organism>